<evidence type="ECO:0000313" key="2">
    <source>
        <dbReference type="EMBL" id="KAA6411303.1"/>
    </source>
</evidence>
<protein>
    <submittedName>
        <fullName evidence="2">Uncharacterized protein</fullName>
    </submittedName>
</protein>
<proteinExistence type="predicted"/>
<dbReference type="EMBL" id="VXIT01000007">
    <property type="protein sequence ID" value="KAA6411303.1"/>
    <property type="molecule type" value="Genomic_DNA"/>
</dbReference>
<feature type="compositionally biased region" description="Basic residues" evidence="1">
    <location>
        <begin position="18"/>
        <end position="31"/>
    </location>
</feature>
<organism evidence="2 3">
    <name type="scientific">Lasallia pustulata</name>
    <dbReference type="NCBI Taxonomy" id="136370"/>
    <lineage>
        <taxon>Eukaryota</taxon>
        <taxon>Fungi</taxon>
        <taxon>Dikarya</taxon>
        <taxon>Ascomycota</taxon>
        <taxon>Pezizomycotina</taxon>
        <taxon>Lecanoromycetes</taxon>
        <taxon>OSLEUM clade</taxon>
        <taxon>Umbilicariomycetidae</taxon>
        <taxon>Umbilicariales</taxon>
        <taxon>Umbilicariaceae</taxon>
        <taxon>Lasallia</taxon>
    </lineage>
</organism>
<reference evidence="2 3" key="1">
    <citation type="submission" date="2019-09" db="EMBL/GenBank/DDBJ databases">
        <title>The hologenome of the rock-dwelling lichen Lasallia pustulata.</title>
        <authorList>
            <person name="Greshake Tzovaras B."/>
            <person name="Segers F."/>
            <person name="Bicker A."/>
            <person name="Dal Grande F."/>
            <person name="Otte J."/>
            <person name="Hankeln T."/>
            <person name="Schmitt I."/>
            <person name="Ebersberger I."/>
        </authorList>
    </citation>
    <scope>NUCLEOTIDE SEQUENCE [LARGE SCALE GENOMIC DNA]</scope>
    <source>
        <strain evidence="2">A1-1</strain>
    </source>
</reference>
<gene>
    <name evidence="2" type="ORF">FRX48_04583</name>
</gene>
<name>A0A5M8PRH8_9LECA</name>
<dbReference type="Proteomes" id="UP000324767">
    <property type="component" value="Unassembled WGS sequence"/>
</dbReference>
<evidence type="ECO:0000256" key="1">
    <source>
        <dbReference type="SAM" id="MobiDB-lite"/>
    </source>
</evidence>
<dbReference type="AlphaFoldDB" id="A0A5M8PRH8"/>
<feature type="region of interest" description="Disordered" evidence="1">
    <location>
        <begin position="1"/>
        <end position="60"/>
    </location>
</feature>
<accession>A0A5M8PRH8</accession>
<sequence>MSDADAGWIEPAKQVVKQQRHIRRKNRRRKSPVASPRLGSPSPGRDVLGHEHRGLAATAVPPGPQFVALRRGAAFMEIASADAVFDDYAALTSGRVFKADDDHAVASETSPPSLVAVFGADTPGEDELEVAGRADVRGVVVALQTVESS</sequence>
<evidence type="ECO:0000313" key="3">
    <source>
        <dbReference type="Proteomes" id="UP000324767"/>
    </source>
</evidence>
<comment type="caution">
    <text evidence="2">The sequence shown here is derived from an EMBL/GenBank/DDBJ whole genome shotgun (WGS) entry which is preliminary data.</text>
</comment>